<dbReference type="RefSeq" id="WP_089355018.1">
    <property type="nucleotide sequence ID" value="NZ_FZPD01000001.1"/>
</dbReference>
<reference evidence="2 3" key="1">
    <citation type="submission" date="2017-06" db="EMBL/GenBank/DDBJ databases">
        <authorList>
            <person name="Kim H.J."/>
            <person name="Triplett B.A."/>
        </authorList>
    </citation>
    <scope>NUCLEOTIDE SEQUENCE [LARGE SCALE GENOMIC DNA]</scope>
    <source>
        <strain evidence="2 3">DSM 19307</strain>
    </source>
</reference>
<feature type="transmembrane region" description="Helical" evidence="1">
    <location>
        <begin position="121"/>
        <end position="142"/>
    </location>
</feature>
<name>A0A239EN72_EKHLU</name>
<feature type="transmembrane region" description="Helical" evidence="1">
    <location>
        <begin position="194"/>
        <end position="214"/>
    </location>
</feature>
<feature type="transmembrane region" description="Helical" evidence="1">
    <location>
        <begin position="94"/>
        <end position="115"/>
    </location>
</feature>
<evidence type="ECO:0000313" key="2">
    <source>
        <dbReference type="EMBL" id="SNS45999.1"/>
    </source>
</evidence>
<keyword evidence="1" id="KW-0812">Transmembrane</keyword>
<keyword evidence="1" id="KW-0472">Membrane</keyword>
<dbReference type="Proteomes" id="UP000198393">
    <property type="component" value="Unassembled WGS sequence"/>
</dbReference>
<protein>
    <submittedName>
        <fullName evidence="2">Uncharacterized protein</fullName>
    </submittedName>
</protein>
<feature type="transmembrane region" description="Helical" evidence="1">
    <location>
        <begin position="36"/>
        <end position="57"/>
    </location>
</feature>
<dbReference type="EMBL" id="FZPD01000001">
    <property type="protein sequence ID" value="SNS45999.1"/>
    <property type="molecule type" value="Genomic_DNA"/>
</dbReference>
<gene>
    <name evidence="2" type="ORF">SAMN05421640_0239</name>
</gene>
<evidence type="ECO:0000256" key="1">
    <source>
        <dbReference type="SAM" id="Phobius"/>
    </source>
</evidence>
<feature type="transmembrane region" description="Helical" evidence="1">
    <location>
        <begin position="154"/>
        <end position="174"/>
    </location>
</feature>
<evidence type="ECO:0000313" key="3">
    <source>
        <dbReference type="Proteomes" id="UP000198393"/>
    </source>
</evidence>
<keyword evidence="1" id="KW-1133">Transmembrane helix</keyword>
<proteinExistence type="predicted"/>
<organism evidence="2 3">
    <name type="scientific">Ekhidna lutea</name>
    <dbReference type="NCBI Taxonomy" id="447679"/>
    <lineage>
        <taxon>Bacteria</taxon>
        <taxon>Pseudomonadati</taxon>
        <taxon>Bacteroidota</taxon>
        <taxon>Cytophagia</taxon>
        <taxon>Cytophagales</taxon>
        <taxon>Reichenbachiellaceae</taxon>
        <taxon>Ekhidna</taxon>
    </lineage>
</organism>
<accession>A0A239EN72</accession>
<feature type="transmembrane region" description="Helical" evidence="1">
    <location>
        <begin position="69"/>
        <end position="87"/>
    </location>
</feature>
<feature type="transmembrane region" description="Helical" evidence="1">
    <location>
        <begin position="6"/>
        <end position="29"/>
    </location>
</feature>
<sequence>MTSSDVFWIFADLNRYSGIPGILFFLFFIRQWKSNAAILFYIVFTSFIFDFSIYIYIKHFYPNSYIGSNWWILVNYFLMSWFFVRVLPKLKTVITVLAIIFALTAIISFGFFMTFLESNTITWVFSSAVFLTLSVLGFREILSKPKGELLKMPVFYALTAFFAYYALTFLKGLFMQYLVFELEITSKQLFPINMVNLFANTSKNYMLFFAMVLLHKGVYDPILNPKTDGK</sequence>
<dbReference type="AlphaFoldDB" id="A0A239EN72"/>
<keyword evidence="3" id="KW-1185">Reference proteome</keyword>